<feature type="region of interest" description="Disordered" evidence="1">
    <location>
        <begin position="1"/>
        <end position="54"/>
    </location>
</feature>
<feature type="compositionally biased region" description="Basic and acidic residues" evidence="1">
    <location>
        <begin position="34"/>
        <end position="54"/>
    </location>
</feature>
<comment type="caution">
    <text evidence="2">The sequence shown here is derived from an EMBL/GenBank/DDBJ whole genome shotgun (WGS) entry which is preliminary data.</text>
</comment>
<proteinExistence type="predicted"/>
<feature type="compositionally biased region" description="Basic and acidic residues" evidence="1">
    <location>
        <begin position="11"/>
        <end position="27"/>
    </location>
</feature>
<protein>
    <submittedName>
        <fullName evidence="2">Uncharacterized protein</fullName>
    </submittedName>
</protein>
<gene>
    <name evidence="2" type="ORF">NDU88_004110</name>
</gene>
<keyword evidence="3" id="KW-1185">Reference proteome</keyword>
<sequence length="255" mass="27711">MGTPADAAGPDFRDPPRKETTDWKEAELETASTKMEETKMPNAKEGEEAPTPEKEFYTPETASETCEAVPLRSGVLTGCQSRHDPGGSWLSQEPNMKVIDCLVVTNVARPCVESCPEEEMDVKNPLGESEDFEMRDSGLENLESLDISTTTGNQGCALHRGRNQEVLVGCPDWRIPVQPSPLLPRPARVHSSEFDNADRLHSAAVDYDGAPRPALSRDAQSFSKLSSSAGWIRAMLAIAPKPFRCTVAASGTPNL</sequence>
<evidence type="ECO:0000256" key="1">
    <source>
        <dbReference type="SAM" id="MobiDB-lite"/>
    </source>
</evidence>
<organism evidence="2 3">
    <name type="scientific">Pleurodeles waltl</name>
    <name type="common">Iberian ribbed newt</name>
    <dbReference type="NCBI Taxonomy" id="8319"/>
    <lineage>
        <taxon>Eukaryota</taxon>
        <taxon>Metazoa</taxon>
        <taxon>Chordata</taxon>
        <taxon>Craniata</taxon>
        <taxon>Vertebrata</taxon>
        <taxon>Euteleostomi</taxon>
        <taxon>Amphibia</taxon>
        <taxon>Batrachia</taxon>
        <taxon>Caudata</taxon>
        <taxon>Salamandroidea</taxon>
        <taxon>Salamandridae</taxon>
        <taxon>Pleurodelinae</taxon>
        <taxon>Pleurodeles</taxon>
    </lineage>
</organism>
<dbReference type="AlphaFoldDB" id="A0AAV7T700"/>
<name>A0AAV7T700_PLEWA</name>
<dbReference type="Proteomes" id="UP001066276">
    <property type="component" value="Chromosome 4_1"/>
</dbReference>
<accession>A0AAV7T700</accession>
<evidence type="ECO:0000313" key="2">
    <source>
        <dbReference type="EMBL" id="KAJ1172263.1"/>
    </source>
</evidence>
<evidence type="ECO:0000313" key="3">
    <source>
        <dbReference type="Proteomes" id="UP001066276"/>
    </source>
</evidence>
<dbReference type="EMBL" id="JANPWB010000007">
    <property type="protein sequence ID" value="KAJ1172263.1"/>
    <property type="molecule type" value="Genomic_DNA"/>
</dbReference>
<reference evidence="2" key="1">
    <citation type="journal article" date="2022" name="bioRxiv">
        <title>Sequencing and chromosome-scale assembly of the giantPleurodeles waltlgenome.</title>
        <authorList>
            <person name="Brown T."/>
            <person name="Elewa A."/>
            <person name="Iarovenko S."/>
            <person name="Subramanian E."/>
            <person name="Araus A.J."/>
            <person name="Petzold A."/>
            <person name="Susuki M."/>
            <person name="Suzuki K.-i.T."/>
            <person name="Hayashi T."/>
            <person name="Toyoda A."/>
            <person name="Oliveira C."/>
            <person name="Osipova E."/>
            <person name="Leigh N.D."/>
            <person name="Simon A."/>
            <person name="Yun M.H."/>
        </authorList>
    </citation>
    <scope>NUCLEOTIDE SEQUENCE</scope>
    <source>
        <strain evidence="2">20211129_DDA</strain>
        <tissue evidence="2">Liver</tissue>
    </source>
</reference>